<dbReference type="PANTHER" id="PTHR24020">
    <property type="entry name" value="COLLAGEN ALPHA"/>
    <property type="match status" value="1"/>
</dbReference>
<evidence type="ECO:0000313" key="4">
    <source>
        <dbReference type="Proteomes" id="UP000230391"/>
    </source>
</evidence>
<reference evidence="4" key="1">
    <citation type="submission" date="2017-09" db="EMBL/GenBank/DDBJ databases">
        <title>Depth-based differentiation of microbial function through sediment-hosted aquifers and enrichment of novel symbionts in the deep terrestrial subsurface.</title>
        <authorList>
            <person name="Probst A.J."/>
            <person name="Ladd B."/>
            <person name="Jarett J.K."/>
            <person name="Geller-Mcgrath D.E."/>
            <person name="Sieber C.M.K."/>
            <person name="Emerson J.B."/>
            <person name="Anantharaman K."/>
            <person name="Thomas B.C."/>
            <person name="Malmstrom R."/>
            <person name="Stieglmeier M."/>
            <person name="Klingl A."/>
            <person name="Woyke T."/>
            <person name="Ryan C.M."/>
            <person name="Banfield J.F."/>
        </authorList>
    </citation>
    <scope>NUCLEOTIDE SEQUENCE [LARGE SCALE GENOMIC DNA]</scope>
</reference>
<dbReference type="EMBL" id="PFRD01000057">
    <property type="protein sequence ID" value="PJC56225.1"/>
    <property type="molecule type" value="Genomic_DNA"/>
</dbReference>
<feature type="transmembrane region" description="Helical" evidence="1">
    <location>
        <begin position="21"/>
        <end position="39"/>
    </location>
</feature>
<feature type="domain" description="VWFA" evidence="2">
    <location>
        <begin position="253"/>
        <end position="434"/>
    </location>
</feature>
<protein>
    <recommendedName>
        <fullName evidence="2">VWFA domain-containing protein</fullName>
    </recommendedName>
</protein>
<dbReference type="CDD" id="cd00198">
    <property type="entry name" value="vWFA"/>
    <property type="match status" value="1"/>
</dbReference>
<accession>A0A2M8FF60</accession>
<dbReference type="InterPro" id="IPR002035">
    <property type="entry name" value="VWF_A"/>
</dbReference>
<keyword evidence="1" id="KW-1133">Transmembrane helix</keyword>
<dbReference type="PANTHER" id="PTHR24020:SF84">
    <property type="entry name" value="VWFA DOMAIN-CONTAINING PROTEIN"/>
    <property type="match status" value="1"/>
</dbReference>
<keyword evidence="1" id="KW-0812">Transmembrane</keyword>
<dbReference type="InterPro" id="IPR036465">
    <property type="entry name" value="vWFA_dom_sf"/>
</dbReference>
<dbReference type="Gene3D" id="3.40.50.410">
    <property type="entry name" value="von Willebrand factor, type A domain"/>
    <property type="match status" value="1"/>
</dbReference>
<dbReference type="Proteomes" id="UP000230391">
    <property type="component" value="Unassembled WGS sequence"/>
</dbReference>
<sequence>MAMKSFRFWAFWRRVQYGTGYLVILSLLIVGGYYKYLYAPATCFDNIQNGDELAVDCSGSCTRICAFTVSQPVVTWAKSFKITDGQYNAVAYVENNNKGIGTPAIEYIFKLYDKSGLITERRGTTVLPPDNTYPIFEGRIETGSREPTETTLELSPVKLWLPSTFSRSQFKTANLQLLGADVRPRLNVTLSNTDLNESRDVEVVATIFNAQGVPLTASQTFIKNIPGRGQADVVFTWPRPIAKTIRSCDVPTDVVMAIDLSGSMNNDGGVPLEPISSVLKSAGAFVNNLRPNDQVSVVTFATKSAIVSPLTHTFSNVSDLINNLTINPQEEHGSTNTGSAFQSAKNELSSVKHNDMARRVVVLLTDGLANEPEPEPEVFALTQAKSLKDDDVTIYTIGLGGEVNMDFLRQAASNLSMAYNAPTTATLGNIYHTITADICEEGAARIDIIPKTNAGFATYP</sequence>
<dbReference type="AlphaFoldDB" id="A0A2M8FF60"/>
<evidence type="ECO:0000313" key="3">
    <source>
        <dbReference type="EMBL" id="PJC56225.1"/>
    </source>
</evidence>
<evidence type="ECO:0000259" key="2">
    <source>
        <dbReference type="PROSITE" id="PS50234"/>
    </source>
</evidence>
<dbReference type="SUPFAM" id="SSF53300">
    <property type="entry name" value="vWA-like"/>
    <property type="match status" value="1"/>
</dbReference>
<dbReference type="InterPro" id="IPR050525">
    <property type="entry name" value="ECM_Assembly_Org"/>
</dbReference>
<keyword evidence="1" id="KW-0472">Membrane</keyword>
<dbReference type="PROSITE" id="PS50234">
    <property type="entry name" value="VWFA"/>
    <property type="match status" value="1"/>
</dbReference>
<dbReference type="SMART" id="SM00327">
    <property type="entry name" value="VWA"/>
    <property type="match status" value="1"/>
</dbReference>
<name>A0A2M8FF60_9BACT</name>
<evidence type="ECO:0000256" key="1">
    <source>
        <dbReference type="SAM" id="Phobius"/>
    </source>
</evidence>
<gene>
    <name evidence="3" type="ORF">CO026_01500</name>
</gene>
<dbReference type="Pfam" id="PF00092">
    <property type="entry name" value="VWA"/>
    <property type="match status" value="1"/>
</dbReference>
<proteinExistence type="predicted"/>
<comment type="caution">
    <text evidence="3">The sequence shown here is derived from an EMBL/GenBank/DDBJ whole genome shotgun (WGS) entry which is preliminary data.</text>
</comment>
<organism evidence="3 4">
    <name type="scientific">Candidatus Kaiserbacteria bacterium CG_4_9_14_0_2_um_filter_41_32</name>
    <dbReference type="NCBI Taxonomy" id="1974601"/>
    <lineage>
        <taxon>Bacteria</taxon>
        <taxon>Candidatus Kaiseribacteriota</taxon>
    </lineage>
</organism>